<evidence type="ECO:0000313" key="2">
    <source>
        <dbReference type="EnsemblPlants" id="TuG1812G0600001135.01.T02"/>
    </source>
</evidence>
<organism evidence="2 3">
    <name type="scientific">Triticum urartu</name>
    <name type="common">Red wild einkorn</name>
    <name type="synonym">Crithodium urartu</name>
    <dbReference type="NCBI Taxonomy" id="4572"/>
    <lineage>
        <taxon>Eukaryota</taxon>
        <taxon>Viridiplantae</taxon>
        <taxon>Streptophyta</taxon>
        <taxon>Embryophyta</taxon>
        <taxon>Tracheophyta</taxon>
        <taxon>Spermatophyta</taxon>
        <taxon>Magnoliopsida</taxon>
        <taxon>Liliopsida</taxon>
        <taxon>Poales</taxon>
        <taxon>Poaceae</taxon>
        <taxon>BOP clade</taxon>
        <taxon>Pooideae</taxon>
        <taxon>Triticodae</taxon>
        <taxon>Triticeae</taxon>
        <taxon>Triticinae</taxon>
        <taxon>Triticum</taxon>
    </lineage>
</organism>
<name>A0A8R7UP90_TRIUA</name>
<dbReference type="AlphaFoldDB" id="A0A8R7UP90"/>
<reference evidence="2" key="2">
    <citation type="submission" date="2018-03" db="EMBL/GenBank/DDBJ databases">
        <title>The Triticum urartu genome reveals the dynamic nature of wheat genome evolution.</title>
        <authorList>
            <person name="Ling H."/>
            <person name="Ma B."/>
            <person name="Shi X."/>
            <person name="Liu H."/>
            <person name="Dong L."/>
            <person name="Sun H."/>
            <person name="Cao Y."/>
            <person name="Gao Q."/>
            <person name="Zheng S."/>
            <person name="Li Y."/>
            <person name="Yu Y."/>
            <person name="Du H."/>
            <person name="Qi M."/>
            <person name="Li Y."/>
            <person name="Yu H."/>
            <person name="Cui Y."/>
            <person name="Wang N."/>
            <person name="Chen C."/>
            <person name="Wu H."/>
            <person name="Zhao Y."/>
            <person name="Zhang J."/>
            <person name="Li Y."/>
            <person name="Zhou W."/>
            <person name="Zhang B."/>
            <person name="Hu W."/>
            <person name="Eijk M."/>
            <person name="Tang J."/>
            <person name="Witsenboer H."/>
            <person name="Zhao S."/>
            <person name="Li Z."/>
            <person name="Zhang A."/>
            <person name="Wang D."/>
            <person name="Liang C."/>
        </authorList>
    </citation>
    <scope>NUCLEOTIDE SEQUENCE [LARGE SCALE GENOMIC DNA]</scope>
    <source>
        <strain evidence="2">cv. G1812</strain>
    </source>
</reference>
<reference evidence="3" key="1">
    <citation type="journal article" date="2013" name="Nature">
        <title>Draft genome of the wheat A-genome progenitor Triticum urartu.</title>
        <authorList>
            <person name="Ling H.Q."/>
            <person name="Zhao S."/>
            <person name="Liu D."/>
            <person name="Wang J."/>
            <person name="Sun H."/>
            <person name="Zhang C."/>
            <person name="Fan H."/>
            <person name="Li D."/>
            <person name="Dong L."/>
            <person name="Tao Y."/>
            <person name="Gao C."/>
            <person name="Wu H."/>
            <person name="Li Y."/>
            <person name="Cui Y."/>
            <person name="Guo X."/>
            <person name="Zheng S."/>
            <person name="Wang B."/>
            <person name="Yu K."/>
            <person name="Liang Q."/>
            <person name="Yang W."/>
            <person name="Lou X."/>
            <person name="Chen J."/>
            <person name="Feng M."/>
            <person name="Jian J."/>
            <person name="Zhang X."/>
            <person name="Luo G."/>
            <person name="Jiang Y."/>
            <person name="Liu J."/>
            <person name="Wang Z."/>
            <person name="Sha Y."/>
            <person name="Zhang B."/>
            <person name="Wu H."/>
            <person name="Tang D."/>
            <person name="Shen Q."/>
            <person name="Xue P."/>
            <person name="Zou S."/>
            <person name="Wang X."/>
            <person name="Liu X."/>
            <person name="Wang F."/>
            <person name="Yang Y."/>
            <person name="An X."/>
            <person name="Dong Z."/>
            <person name="Zhang K."/>
            <person name="Zhang X."/>
            <person name="Luo M.C."/>
            <person name="Dvorak J."/>
            <person name="Tong Y."/>
            <person name="Wang J."/>
            <person name="Yang H."/>
            <person name="Li Z."/>
            <person name="Wang D."/>
            <person name="Zhang A."/>
            <person name="Wang J."/>
        </authorList>
    </citation>
    <scope>NUCLEOTIDE SEQUENCE</scope>
    <source>
        <strain evidence="3">cv. G1812</strain>
    </source>
</reference>
<protein>
    <submittedName>
        <fullName evidence="2">Uncharacterized protein</fullName>
    </submittedName>
</protein>
<feature type="transmembrane region" description="Helical" evidence="1">
    <location>
        <begin position="51"/>
        <end position="73"/>
    </location>
</feature>
<reference evidence="2" key="3">
    <citation type="submission" date="2022-06" db="UniProtKB">
        <authorList>
            <consortium name="EnsemblPlants"/>
        </authorList>
    </citation>
    <scope>IDENTIFICATION</scope>
</reference>
<evidence type="ECO:0000313" key="3">
    <source>
        <dbReference type="Proteomes" id="UP000015106"/>
    </source>
</evidence>
<evidence type="ECO:0000256" key="1">
    <source>
        <dbReference type="SAM" id="Phobius"/>
    </source>
</evidence>
<keyword evidence="1" id="KW-0472">Membrane</keyword>
<keyword evidence="1" id="KW-0812">Transmembrane</keyword>
<dbReference type="Gramene" id="TuG1812G0600001135.01.T02">
    <property type="protein sequence ID" value="TuG1812G0600001135.01.T02"/>
    <property type="gene ID" value="TuG1812G0600001135.01"/>
</dbReference>
<feature type="transmembrane region" description="Helical" evidence="1">
    <location>
        <begin position="7"/>
        <end position="31"/>
    </location>
</feature>
<proteinExistence type="predicted"/>
<accession>A0A8R7UP90</accession>
<keyword evidence="1" id="KW-1133">Transmembrane helix</keyword>
<dbReference type="EnsemblPlants" id="TuG1812G0600001135.01.T02">
    <property type="protein sequence ID" value="TuG1812G0600001135.01.T02"/>
    <property type="gene ID" value="TuG1812G0600001135.01"/>
</dbReference>
<sequence>MIGHLYCWLWLIGGWILVTKVVPGFLLYRGLHELGQYAFSGNSMGASHKEGIPAVSCGILIQVGPIFHPLFYVSSIV</sequence>
<keyword evidence="3" id="KW-1185">Reference proteome</keyword>
<dbReference type="Proteomes" id="UP000015106">
    <property type="component" value="Chromosome 6"/>
</dbReference>